<proteinExistence type="predicted"/>
<dbReference type="AlphaFoldDB" id="A0A7R9HGH5"/>
<name>A0A7R9HGH5_TIMPO</name>
<reference evidence="1" key="1">
    <citation type="submission" date="2020-11" db="EMBL/GenBank/DDBJ databases">
        <authorList>
            <person name="Tran Van P."/>
        </authorList>
    </citation>
    <scope>NUCLEOTIDE SEQUENCE</scope>
</reference>
<evidence type="ECO:0000313" key="1">
    <source>
        <dbReference type="EMBL" id="CAD7420389.1"/>
    </source>
</evidence>
<protein>
    <submittedName>
        <fullName evidence="1">Uncharacterized protein</fullName>
    </submittedName>
</protein>
<accession>A0A7R9HGH5</accession>
<gene>
    <name evidence="1" type="ORF">TPSB3V08_LOCUS13804</name>
</gene>
<sequence length="125" mass="14745">MMRHELLSPINVKWQLLPEQMQPSTKKVLPKWSDDFRQLKRSREKVARKWFTPMTIHRFLGDVIVQLEDPVIGLPVRKAHVTQLKTCLKQVEAAPQQPWRPKAKAKHLIRQHAKCVRKVSRSVRT</sequence>
<organism evidence="1">
    <name type="scientific">Timema poppense</name>
    <name type="common">Walking stick</name>
    <dbReference type="NCBI Taxonomy" id="170557"/>
    <lineage>
        <taxon>Eukaryota</taxon>
        <taxon>Metazoa</taxon>
        <taxon>Ecdysozoa</taxon>
        <taxon>Arthropoda</taxon>
        <taxon>Hexapoda</taxon>
        <taxon>Insecta</taxon>
        <taxon>Pterygota</taxon>
        <taxon>Neoptera</taxon>
        <taxon>Polyneoptera</taxon>
        <taxon>Phasmatodea</taxon>
        <taxon>Timematodea</taxon>
        <taxon>Timematoidea</taxon>
        <taxon>Timematidae</taxon>
        <taxon>Timema</taxon>
    </lineage>
</organism>
<dbReference type="EMBL" id="OD030665">
    <property type="protein sequence ID" value="CAD7420389.1"/>
    <property type="molecule type" value="Genomic_DNA"/>
</dbReference>